<name>A0ABP7XGV2_9FLAO</name>
<dbReference type="InterPro" id="IPR013785">
    <property type="entry name" value="Aldolase_TIM"/>
</dbReference>
<dbReference type="Gene3D" id="3.20.20.70">
    <property type="entry name" value="Aldolase class I"/>
    <property type="match status" value="1"/>
</dbReference>
<proteinExistence type="predicted"/>
<dbReference type="RefSeq" id="WP_344926374.1">
    <property type="nucleotide sequence ID" value="NZ_BAABCW010000005.1"/>
</dbReference>
<dbReference type="InterPro" id="IPR036206">
    <property type="entry name" value="ThiamineP_synth_sf"/>
</dbReference>
<dbReference type="EMBL" id="BAABCW010000005">
    <property type="protein sequence ID" value="GAA4116095.1"/>
    <property type="molecule type" value="Genomic_DNA"/>
</dbReference>
<evidence type="ECO:0000256" key="2">
    <source>
        <dbReference type="ARBA" id="ARBA00022977"/>
    </source>
</evidence>
<evidence type="ECO:0000313" key="5">
    <source>
        <dbReference type="Proteomes" id="UP001500459"/>
    </source>
</evidence>
<evidence type="ECO:0000256" key="1">
    <source>
        <dbReference type="ARBA" id="ARBA00004948"/>
    </source>
</evidence>
<organism evidence="4 5">
    <name type="scientific">Aquimarina addita</name>
    <dbReference type="NCBI Taxonomy" id="870485"/>
    <lineage>
        <taxon>Bacteria</taxon>
        <taxon>Pseudomonadati</taxon>
        <taxon>Bacteroidota</taxon>
        <taxon>Flavobacteriia</taxon>
        <taxon>Flavobacteriales</taxon>
        <taxon>Flavobacteriaceae</taxon>
        <taxon>Aquimarina</taxon>
    </lineage>
</organism>
<dbReference type="CDD" id="cd00564">
    <property type="entry name" value="TMP_TenI"/>
    <property type="match status" value="1"/>
</dbReference>
<keyword evidence="5" id="KW-1185">Reference proteome</keyword>
<evidence type="ECO:0000259" key="3">
    <source>
        <dbReference type="Pfam" id="PF02581"/>
    </source>
</evidence>
<accession>A0ABP7XGV2</accession>
<comment type="pathway">
    <text evidence="1">Cofactor biosynthesis; thiamine diphosphate biosynthesis.</text>
</comment>
<dbReference type="Pfam" id="PF02581">
    <property type="entry name" value="TMP-TENI"/>
    <property type="match status" value="1"/>
</dbReference>
<protein>
    <submittedName>
        <fullName evidence="4">Thiamine phosphate synthase</fullName>
    </submittedName>
</protein>
<feature type="domain" description="Thiamine phosphate synthase/TenI" evidence="3">
    <location>
        <begin position="3"/>
        <end position="175"/>
    </location>
</feature>
<sequence>MIIVITSEQPLDNEAAQINALFTAGLEILHLRKPTFTIEGYKVLLDLIDVNYHNRIMTHQFPELTTVYGLRGVHLQEQARLDLEDDLEVTVRRYINKGFSVTSSFHSKEDIIACTTDFEYVLLSPVFGSISKKGYQGKGFDVSDINKKVIGMGGVNENTIQATLDLGYKGVGVLGGVWNTSNPVQSFIKINKKLK</sequence>
<dbReference type="InterPro" id="IPR022998">
    <property type="entry name" value="ThiamineP_synth_TenI"/>
</dbReference>
<dbReference type="Proteomes" id="UP001500459">
    <property type="component" value="Unassembled WGS sequence"/>
</dbReference>
<comment type="caution">
    <text evidence="4">The sequence shown here is derived from an EMBL/GenBank/DDBJ whole genome shotgun (WGS) entry which is preliminary data.</text>
</comment>
<gene>
    <name evidence="4" type="ORF">GCM10022393_16580</name>
</gene>
<dbReference type="SUPFAM" id="SSF51391">
    <property type="entry name" value="Thiamin phosphate synthase"/>
    <property type="match status" value="1"/>
</dbReference>
<reference evidence="5" key="1">
    <citation type="journal article" date="2019" name="Int. J. Syst. Evol. Microbiol.">
        <title>The Global Catalogue of Microorganisms (GCM) 10K type strain sequencing project: providing services to taxonomists for standard genome sequencing and annotation.</title>
        <authorList>
            <consortium name="The Broad Institute Genomics Platform"/>
            <consortium name="The Broad Institute Genome Sequencing Center for Infectious Disease"/>
            <person name="Wu L."/>
            <person name="Ma J."/>
        </authorList>
    </citation>
    <scope>NUCLEOTIDE SEQUENCE [LARGE SCALE GENOMIC DNA]</scope>
    <source>
        <strain evidence="5">JCM 17106</strain>
    </source>
</reference>
<dbReference type="PANTHER" id="PTHR20857:SF15">
    <property type="entry name" value="THIAMINE-PHOSPHATE SYNTHASE"/>
    <property type="match status" value="1"/>
</dbReference>
<dbReference type="PANTHER" id="PTHR20857">
    <property type="entry name" value="THIAMINE-PHOSPHATE PYROPHOSPHORYLASE"/>
    <property type="match status" value="1"/>
</dbReference>
<evidence type="ECO:0000313" key="4">
    <source>
        <dbReference type="EMBL" id="GAA4116095.1"/>
    </source>
</evidence>
<keyword evidence="2" id="KW-0784">Thiamine biosynthesis</keyword>